<evidence type="ECO:0000259" key="3">
    <source>
        <dbReference type="Pfam" id="PF03061"/>
    </source>
</evidence>
<dbReference type="GO" id="GO:0047617">
    <property type="term" value="F:fatty acyl-CoA hydrolase activity"/>
    <property type="evidence" value="ECO:0007669"/>
    <property type="project" value="InterPro"/>
</dbReference>
<sequence length="162" mass="17671">MTQVDEPRREYTWAPPVGRAHAELHGIEQVHAQIAGELPMSPASSTIDYRPVDAGEGWAVLELEPREFHCNSFGTIQGGLIAAVIDAAFGSALMTVNPENRRFTTLDLSCRYIRAIAPDTGPIRVRAQVEHHGRTTATVRAEVHDSSQRLVASATSTLLMLS</sequence>
<feature type="domain" description="Thioesterase" evidence="3">
    <location>
        <begin position="73"/>
        <end position="152"/>
    </location>
</feature>
<dbReference type="InterPro" id="IPR029069">
    <property type="entry name" value="HotDog_dom_sf"/>
</dbReference>
<dbReference type="InterPro" id="IPR003736">
    <property type="entry name" value="PAAI_dom"/>
</dbReference>
<dbReference type="Proteomes" id="UP001432128">
    <property type="component" value="Chromosome"/>
</dbReference>
<accession>A0AAU4JXA9</accession>
<evidence type="ECO:0000313" key="5">
    <source>
        <dbReference type="Proteomes" id="UP001432128"/>
    </source>
</evidence>
<keyword evidence="5" id="KW-1185">Reference proteome</keyword>
<evidence type="ECO:0000256" key="1">
    <source>
        <dbReference type="ARBA" id="ARBA00008324"/>
    </source>
</evidence>
<dbReference type="InterPro" id="IPR039298">
    <property type="entry name" value="ACOT13"/>
</dbReference>
<dbReference type="InterPro" id="IPR006683">
    <property type="entry name" value="Thioestr_dom"/>
</dbReference>
<dbReference type="PANTHER" id="PTHR21660:SF1">
    <property type="entry name" value="ACYL-COENZYME A THIOESTERASE 13"/>
    <property type="match status" value="1"/>
</dbReference>
<dbReference type="Pfam" id="PF03061">
    <property type="entry name" value="4HBT"/>
    <property type="match status" value="1"/>
</dbReference>
<dbReference type="RefSeq" id="WP_045821160.1">
    <property type="nucleotide sequence ID" value="NZ_CP108021.1"/>
</dbReference>
<proteinExistence type="inferred from homology"/>
<dbReference type="PANTHER" id="PTHR21660">
    <property type="entry name" value="THIOESTERASE SUPERFAMILY MEMBER-RELATED"/>
    <property type="match status" value="1"/>
</dbReference>
<dbReference type="AlphaFoldDB" id="A0AAU4JXA9"/>
<keyword evidence="2" id="KW-0378">Hydrolase</keyword>
<dbReference type="CDD" id="cd03443">
    <property type="entry name" value="PaaI_thioesterase"/>
    <property type="match status" value="1"/>
</dbReference>
<evidence type="ECO:0000313" key="4">
    <source>
        <dbReference type="EMBL" id="WUM18372.1"/>
    </source>
</evidence>
<evidence type="ECO:0000256" key="2">
    <source>
        <dbReference type="ARBA" id="ARBA00022801"/>
    </source>
</evidence>
<reference evidence="4 5" key="1">
    <citation type="submission" date="2022-10" db="EMBL/GenBank/DDBJ databases">
        <title>The complete genomes of actinobacterial strains from the NBC collection.</title>
        <authorList>
            <person name="Joergensen T.S."/>
            <person name="Alvarez Arevalo M."/>
            <person name="Sterndorff E.B."/>
            <person name="Faurdal D."/>
            <person name="Vuksanovic O."/>
            <person name="Mourched A.-S."/>
            <person name="Charusanti P."/>
            <person name="Shaw S."/>
            <person name="Blin K."/>
            <person name="Weber T."/>
        </authorList>
    </citation>
    <scope>NUCLEOTIDE SEQUENCE [LARGE SCALE GENOMIC DNA]</scope>
    <source>
        <strain evidence="4 5">NBC_00319</strain>
    </source>
</reference>
<gene>
    <name evidence="4" type="ORF">OG579_11455</name>
</gene>
<dbReference type="EMBL" id="CP108021">
    <property type="protein sequence ID" value="WUM18372.1"/>
    <property type="molecule type" value="Genomic_DNA"/>
</dbReference>
<comment type="similarity">
    <text evidence="1">Belongs to the thioesterase PaaI family.</text>
</comment>
<dbReference type="NCBIfam" id="TIGR00369">
    <property type="entry name" value="unchar_dom_1"/>
    <property type="match status" value="1"/>
</dbReference>
<dbReference type="Gene3D" id="3.10.129.10">
    <property type="entry name" value="Hotdog Thioesterase"/>
    <property type="match status" value="1"/>
</dbReference>
<name>A0AAU4JXA9_9NOCA</name>
<dbReference type="SUPFAM" id="SSF54637">
    <property type="entry name" value="Thioesterase/thiol ester dehydrase-isomerase"/>
    <property type="match status" value="1"/>
</dbReference>
<organism evidence="4 5">
    <name type="scientific">Williamsia herbipolensis</name>
    <dbReference type="NCBI Taxonomy" id="1603258"/>
    <lineage>
        <taxon>Bacteria</taxon>
        <taxon>Bacillati</taxon>
        <taxon>Actinomycetota</taxon>
        <taxon>Actinomycetes</taxon>
        <taxon>Mycobacteriales</taxon>
        <taxon>Nocardiaceae</taxon>
        <taxon>Williamsia</taxon>
    </lineage>
</organism>
<dbReference type="KEGG" id="whr:OG579_11455"/>
<protein>
    <submittedName>
        <fullName evidence="4">PaaI family thioesterase</fullName>
    </submittedName>
</protein>